<dbReference type="PANTHER" id="PTHR43806:SF67">
    <property type="entry name" value="EGF-LIKE DOMAIN-CONTAINING PROTEIN"/>
    <property type="match status" value="1"/>
</dbReference>
<feature type="active site" description="Charge relay system" evidence="5">
    <location>
        <position position="216"/>
    </location>
</feature>
<evidence type="ECO:0000313" key="9">
    <source>
        <dbReference type="Proteomes" id="UP001211005"/>
    </source>
</evidence>
<reference evidence="8 9" key="1">
    <citation type="submission" date="2022-12" db="EMBL/GenBank/DDBJ databases">
        <title>Hymenobacter canadensis sp. nov. isolated from lake water of the Cambridge Bay, Canada.</title>
        <authorList>
            <person name="Kim W.H."/>
            <person name="Lee Y.M."/>
        </authorList>
    </citation>
    <scope>NUCLEOTIDE SEQUENCE [LARGE SCALE GENOMIC DNA]</scope>
    <source>
        <strain evidence="8 9">PAMC 29467</strain>
    </source>
</reference>
<evidence type="ECO:0000256" key="6">
    <source>
        <dbReference type="SAM" id="MobiDB-lite"/>
    </source>
</evidence>
<evidence type="ECO:0000256" key="1">
    <source>
        <dbReference type="ARBA" id="ARBA00011073"/>
    </source>
</evidence>
<dbReference type="EMBL" id="CP114767">
    <property type="protein sequence ID" value="WBA42846.1"/>
    <property type="molecule type" value="Genomic_DNA"/>
</dbReference>
<comment type="similarity">
    <text evidence="1 5">Belongs to the peptidase S8 family.</text>
</comment>
<feature type="region of interest" description="Disordered" evidence="6">
    <location>
        <begin position="494"/>
        <end position="515"/>
    </location>
</feature>
<dbReference type="SUPFAM" id="SSF52743">
    <property type="entry name" value="Subtilisin-like"/>
    <property type="match status" value="1"/>
</dbReference>
<evidence type="ECO:0000256" key="5">
    <source>
        <dbReference type="PROSITE-ProRule" id="PRU01240"/>
    </source>
</evidence>
<gene>
    <name evidence="8" type="ORF">O3303_04620</name>
</gene>
<name>A0ABY7LR05_9BACT</name>
<dbReference type="Pfam" id="PF00082">
    <property type="entry name" value="Peptidase_S8"/>
    <property type="match status" value="1"/>
</dbReference>
<evidence type="ECO:0000259" key="7">
    <source>
        <dbReference type="Pfam" id="PF00082"/>
    </source>
</evidence>
<keyword evidence="2 5" id="KW-0645">Protease</keyword>
<dbReference type="InterPro" id="IPR050131">
    <property type="entry name" value="Peptidase_S8_subtilisin-like"/>
</dbReference>
<feature type="domain" description="Peptidase S8/S53" evidence="7">
    <location>
        <begin position="167"/>
        <end position="437"/>
    </location>
</feature>
<evidence type="ECO:0000256" key="3">
    <source>
        <dbReference type="ARBA" id="ARBA00022801"/>
    </source>
</evidence>
<dbReference type="Gene3D" id="3.40.50.200">
    <property type="entry name" value="Peptidase S8/S53 domain"/>
    <property type="match status" value="1"/>
</dbReference>
<feature type="active site" description="Charge relay system" evidence="5">
    <location>
        <position position="176"/>
    </location>
</feature>
<dbReference type="Proteomes" id="UP001211005">
    <property type="component" value="Chromosome"/>
</dbReference>
<dbReference type="PRINTS" id="PR00723">
    <property type="entry name" value="SUBTILISIN"/>
</dbReference>
<dbReference type="InterPro" id="IPR015500">
    <property type="entry name" value="Peptidase_S8_subtilisin-rel"/>
</dbReference>
<organism evidence="8 9">
    <name type="scientific">Hymenobacter canadensis</name>
    <dbReference type="NCBI Taxonomy" id="2999067"/>
    <lineage>
        <taxon>Bacteria</taxon>
        <taxon>Pseudomonadati</taxon>
        <taxon>Bacteroidota</taxon>
        <taxon>Cytophagia</taxon>
        <taxon>Cytophagales</taxon>
        <taxon>Hymenobacteraceae</taxon>
        <taxon>Hymenobacter</taxon>
    </lineage>
</organism>
<dbReference type="PANTHER" id="PTHR43806">
    <property type="entry name" value="PEPTIDASE S8"/>
    <property type="match status" value="1"/>
</dbReference>
<feature type="active site" description="Charge relay system" evidence="5">
    <location>
        <position position="391"/>
    </location>
</feature>
<keyword evidence="9" id="KW-1185">Reference proteome</keyword>
<dbReference type="InterPro" id="IPR000209">
    <property type="entry name" value="Peptidase_S8/S53_dom"/>
</dbReference>
<dbReference type="PROSITE" id="PS51892">
    <property type="entry name" value="SUBTILASE"/>
    <property type="match status" value="1"/>
</dbReference>
<evidence type="ECO:0000256" key="4">
    <source>
        <dbReference type="ARBA" id="ARBA00022825"/>
    </source>
</evidence>
<sequence>MLSLPWAAPASFAQTAAGPPTAGYWVELRDKAGVLFSPTTYFMAAAQARRQRQHLPAADSSDFPVRPDYLRAVRQHADSVLLVSRWFNAVACRATPAQAAALAHLPGVRRVLPLAGAEVLPAAYPAAARLPASITADRPLNAADRQLARRQTRSLGADALRQAGLDGQGLRIAVFDVGFSGADKHAAFQELFQQNRVAATYDFARRKPDVFHGGSHGTEVLACLAGRLPDGTPLGLATGATYLLARTERMQREIYAEELDWLAAAEWADRNGADIINSSLGYTARRYFPEQMNGRRSLVARAASLAARKGMLVVSAAGNDGDNDDWRTVGTPADADSVLAVGGVDPDTGFHLDFSAYGPTADRRLKPNVAAFGTVLTASPGGRYARVDGTSFSSPLVAGLAACAWQQQRGLTAMQLFARLQQSATLYPYYDYAHGYGLPQASRLLQKAPPDAAGPPPTIDFVVLDSLLAVNIRPGALQPLPLYADSLILQPDDTRRVPGVGREEPRPAGSTQAASPREAGVVVLPAASYLYWHVADARGVLRRYEVVEVSQRAILRIPRRTLQPGDVVRVYYLGTTHSYPVL</sequence>
<evidence type="ECO:0000313" key="8">
    <source>
        <dbReference type="EMBL" id="WBA42846.1"/>
    </source>
</evidence>
<dbReference type="InterPro" id="IPR023828">
    <property type="entry name" value="Peptidase_S8_Ser-AS"/>
</dbReference>
<keyword evidence="3 5" id="KW-0378">Hydrolase</keyword>
<protein>
    <submittedName>
        <fullName evidence="8">S8 family serine peptidase</fullName>
    </submittedName>
</protein>
<dbReference type="PROSITE" id="PS00138">
    <property type="entry name" value="SUBTILASE_SER"/>
    <property type="match status" value="1"/>
</dbReference>
<proteinExistence type="inferred from homology"/>
<dbReference type="RefSeq" id="WP_269560895.1">
    <property type="nucleotide sequence ID" value="NZ_CP114767.1"/>
</dbReference>
<accession>A0ABY7LR05</accession>
<feature type="compositionally biased region" description="Basic and acidic residues" evidence="6">
    <location>
        <begin position="494"/>
        <end position="506"/>
    </location>
</feature>
<dbReference type="InterPro" id="IPR036852">
    <property type="entry name" value="Peptidase_S8/S53_dom_sf"/>
</dbReference>
<keyword evidence="4 5" id="KW-0720">Serine protease</keyword>
<evidence type="ECO:0000256" key="2">
    <source>
        <dbReference type="ARBA" id="ARBA00022670"/>
    </source>
</evidence>